<feature type="repeat" description="TPR" evidence="1">
    <location>
        <begin position="691"/>
        <end position="724"/>
    </location>
</feature>
<dbReference type="PROSITE" id="PS50005">
    <property type="entry name" value="TPR"/>
    <property type="match status" value="4"/>
</dbReference>
<feature type="repeat" description="TPR" evidence="1">
    <location>
        <begin position="657"/>
        <end position="690"/>
    </location>
</feature>
<dbReference type="EMBL" id="MFIX01000236">
    <property type="protein sequence ID" value="OGG00895.1"/>
    <property type="molecule type" value="Genomic_DNA"/>
</dbReference>
<dbReference type="Pfam" id="PF13432">
    <property type="entry name" value="TPR_16"/>
    <property type="match status" value="3"/>
</dbReference>
<keyword evidence="1" id="KW-0802">TPR repeat</keyword>
<dbReference type="InterPro" id="IPR017850">
    <property type="entry name" value="Alkaline_phosphatase_core_sf"/>
</dbReference>
<keyword evidence="2" id="KW-0732">Signal</keyword>
<evidence type="ECO:0000256" key="2">
    <source>
        <dbReference type="SAM" id="SignalP"/>
    </source>
</evidence>
<dbReference type="InterPro" id="IPR000917">
    <property type="entry name" value="Sulfatase_N"/>
</dbReference>
<dbReference type="InterPro" id="IPR052701">
    <property type="entry name" value="GAG_Ulvan_Degrading_Sulfatases"/>
</dbReference>
<feature type="repeat" description="TPR" evidence="1">
    <location>
        <begin position="488"/>
        <end position="521"/>
    </location>
</feature>
<dbReference type="Pfam" id="PF00884">
    <property type="entry name" value="Sulfatase"/>
    <property type="match status" value="1"/>
</dbReference>
<evidence type="ECO:0000259" key="3">
    <source>
        <dbReference type="Pfam" id="PF00884"/>
    </source>
</evidence>
<accession>A0A1F5YL73</accession>
<name>A0A1F5YL73_9BACT</name>
<proteinExistence type="predicted"/>
<dbReference type="SUPFAM" id="SSF48452">
    <property type="entry name" value="TPR-like"/>
    <property type="match status" value="1"/>
</dbReference>
<dbReference type="CDD" id="cd16148">
    <property type="entry name" value="sulfatase_like"/>
    <property type="match status" value="1"/>
</dbReference>
<dbReference type="AlphaFoldDB" id="A0A1F5YL73"/>
<protein>
    <recommendedName>
        <fullName evidence="3">Sulfatase N-terminal domain-containing protein</fullName>
    </recommendedName>
</protein>
<dbReference type="SUPFAM" id="SSF53649">
    <property type="entry name" value="Alkaline phosphatase-like"/>
    <property type="match status" value="1"/>
</dbReference>
<dbReference type="Gene3D" id="1.25.40.10">
    <property type="entry name" value="Tetratricopeptide repeat domain"/>
    <property type="match status" value="3"/>
</dbReference>
<dbReference type="PROSITE" id="PS51257">
    <property type="entry name" value="PROKAR_LIPOPROTEIN"/>
    <property type="match status" value="1"/>
</dbReference>
<feature type="repeat" description="TPR" evidence="1">
    <location>
        <begin position="589"/>
        <end position="622"/>
    </location>
</feature>
<gene>
    <name evidence="4" type="ORF">A3F83_16190</name>
</gene>
<reference evidence="4 5" key="1">
    <citation type="journal article" date="2016" name="Nat. Commun.">
        <title>Thousands of microbial genomes shed light on interconnected biogeochemical processes in an aquifer system.</title>
        <authorList>
            <person name="Anantharaman K."/>
            <person name="Brown C.T."/>
            <person name="Hug L.A."/>
            <person name="Sharon I."/>
            <person name="Castelle C.J."/>
            <person name="Probst A.J."/>
            <person name="Thomas B.C."/>
            <person name="Singh A."/>
            <person name="Wilkins M.J."/>
            <person name="Karaoz U."/>
            <person name="Brodie E.L."/>
            <person name="Williams K.H."/>
            <person name="Hubbard S.S."/>
            <person name="Banfield J.F."/>
        </authorList>
    </citation>
    <scope>NUCLEOTIDE SEQUENCE [LARGE SCALE GENOMIC DNA]</scope>
</reference>
<evidence type="ECO:0000313" key="4">
    <source>
        <dbReference type="EMBL" id="OGG00895.1"/>
    </source>
</evidence>
<dbReference type="PANTHER" id="PTHR43751:SF3">
    <property type="entry name" value="SULFATASE N-TERMINAL DOMAIN-CONTAINING PROTEIN"/>
    <property type="match status" value="1"/>
</dbReference>
<sequence length="774" mass="84724">MRIKSALAAGCLAAVLLLSGCARPPAANLLLVTFDTARADRLGCYGFSAARTPALDSLAREGALFSRCFTVAPVTLPAHASLFTGLYPPAHGVRDNGLYRLEDKALTLAEILRSQGFSTAAVIGSYVVTSRFGLAQGFDYYDERLNSRPDLPAVFFIERTAAEVTEAALRWLESRKRKSPFALWLHYYDPHSPYQPPSPFDSLFRDNPYDGEIAFADRELGRFLTRLKETGEYDNTLIIVAGDHGEALGEHGEPTHGIFLYNATVHVPLIVRLPGDSCAGRKIGRNVSLLDVLPTVLSYFGIKIPEGVQGENLLPLIFQPGDGGKAGPDAQRALYLETLLPENTFGWHAAGGLVRGGLKYIESPEPELYDLERDFGERDDLAPADSSAVKREAARYAGLRKKLEREARQQLAGRLSLDSESAERLRALGYISGPSGRPASGETSRPSPRRMILSLGKFMNGVVAEAEGDHPAALAAFDSVLARDPENVYALLYKGYVFMELHEAPLALEQYRRAVQLKPESPANFLLGLACLRLDSLAEAQAWLERTIALNPSHARANALLAEVLMRRGEQDSALYRLEEARRLAPQDKEILNDLGKLLLDRGKTEEAARCFEQALAVDSLYPLALFNLGIADYSLGRLEEAEHCLQTLAARFTRDEKVLNNLGVVLAGRGKVKEAFQAYERATAADSTYAPAYNNLGNLYASDKKYEPAEKNYLRALALDSTYAQACFSLGYLYFQSGESPGPAKKYLERALGLEPGAAWAGEARKALKELGG</sequence>
<evidence type="ECO:0000313" key="5">
    <source>
        <dbReference type="Proteomes" id="UP000179129"/>
    </source>
</evidence>
<dbReference type="Proteomes" id="UP000179129">
    <property type="component" value="Unassembled WGS sequence"/>
</dbReference>
<dbReference type="InterPro" id="IPR019734">
    <property type="entry name" value="TPR_rpt"/>
</dbReference>
<comment type="caution">
    <text evidence="4">The sequence shown here is derived from an EMBL/GenBank/DDBJ whole genome shotgun (WGS) entry which is preliminary data.</text>
</comment>
<feature type="chain" id="PRO_5009522531" description="Sulfatase N-terminal domain-containing protein" evidence="2">
    <location>
        <begin position="27"/>
        <end position="774"/>
    </location>
</feature>
<feature type="signal peptide" evidence="2">
    <location>
        <begin position="1"/>
        <end position="26"/>
    </location>
</feature>
<dbReference type="InterPro" id="IPR011990">
    <property type="entry name" value="TPR-like_helical_dom_sf"/>
</dbReference>
<evidence type="ECO:0000256" key="1">
    <source>
        <dbReference type="PROSITE-ProRule" id="PRU00339"/>
    </source>
</evidence>
<dbReference type="Gene3D" id="3.40.720.10">
    <property type="entry name" value="Alkaline Phosphatase, subunit A"/>
    <property type="match status" value="2"/>
</dbReference>
<organism evidence="4 5">
    <name type="scientific">Candidatus Glassbacteria bacterium RIFCSPLOWO2_12_FULL_58_11</name>
    <dbReference type="NCBI Taxonomy" id="1817867"/>
    <lineage>
        <taxon>Bacteria</taxon>
        <taxon>Candidatus Glassiibacteriota</taxon>
    </lineage>
</organism>
<dbReference type="PANTHER" id="PTHR43751">
    <property type="entry name" value="SULFATASE"/>
    <property type="match status" value="1"/>
</dbReference>
<dbReference type="SMART" id="SM00028">
    <property type="entry name" value="TPR"/>
    <property type="match status" value="9"/>
</dbReference>
<feature type="domain" description="Sulfatase N-terminal" evidence="3">
    <location>
        <begin position="28"/>
        <end position="302"/>
    </location>
</feature>
<dbReference type="Pfam" id="PF13424">
    <property type="entry name" value="TPR_12"/>
    <property type="match status" value="1"/>
</dbReference>
<dbReference type="Pfam" id="PF13181">
    <property type="entry name" value="TPR_8"/>
    <property type="match status" value="1"/>
</dbReference>
<dbReference type="STRING" id="1817867.A3F83_16190"/>